<accession>A0AAW2XND4</accession>
<proteinExistence type="predicted"/>
<organism evidence="1">
    <name type="scientific">Sesamum latifolium</name>
    <dbReference type="NCBI Taxonomy" id="2727402"/>
    <lineage>
        <taxon>Eukaryota</taxon>
        <taxon>Viridiplantae</taxon>
        <taxon>Streptophyta</taxon>
        <taxon>Embryophyta</taxon>
        <taxon>Tracheophyta</taxon>
        <taxon>Spermatophyta</taxon>
        <taxon>Magnoliopsida</taxon>
        <taxon>eudicotyledons</taxon>
        <taxon>Gunneridae</taxon>
        <taxon>Pentapetalae</taxon>
        <taxon>asterids</taxon>
        <taxon>lamiids</taxon>
        <taxon>Lamiales</taxon>
        <taxon>Pedaliaceae</taxon>
        <taxon>Sesamum</taxon>
    </lineage>
</organism>
<protein>
    <recommendedName>
        <fullName evidence="2">DUF4283 domain-containing protein</fullName>
    </recommendedName>
</protein>
<dbReference type="EMBL" id="JACGWN010000003">
    <property type="protein sequence ID" value="KAL0455560.1"/>
    <property type="molecule type" value="Genomic_DNA"/>
</dbReference>
<reference evidence="1" key="1">
    <citation type="submission" date="2020-06" db="EMBL/GenBank/DDBJ databases">
        <authorList>
            <person name="Li T."/>
            <person name="Hu X."/>
            <person name="Zhang T."/>
            <person name="Song X."/>
            <person name="Zhang H."/>
            <person name="Dai N."/>
            <person name="Sheng W."/>
            <person name="Hou X."/>
            <person name="Wei L."/>
        </authorList>
    </citation>
    <scope>NUCLEOTIDE SEQUENCE</scope>
    <source>
        <strain evidence="1">KEN1</strain>
        <tissue evidence="1">Leaf</tissue>
    </source>
</reference>
<dbReference type="PANTHER" id="PTHR33116">
    <property type="entry name" value="REVERSE TRANSCRIPTASE ZINC-BINDING DOMAIN-CONTAINING PROTEIN-RELATED-RELATED"/>
    <property type="match status" value="1"/>
</dbReference>
<dbReference type="PANTHER" id="PTHR33116:SF84">
    <property type="entry name" value="RNA-DIRECTED DNA POLYMERASE"/>
    <property type="match status" value="1"/>
</dbReference>
<evidence type="ECO:0000313" key="1">
    <source>
        <dbReference type="EMBL" id="KAL0455560.1"/>
    </source>
</evidence>
<evidence type="ECO:0008006" key="2">
    <source>
        <dbReference type="Google" id="ProtNLM"/>
    </source>
</evidence>
<sequence>MALRKHGHSQVPIWIKLRHLPVELWTIDGLSTVASGIGCPLTCPTTKKPMKPPVSVFVPKPRVHKEDRGTAVNEEVAHEMDTYHPPPTEDNTMAKGKELMVYNPFDALELLDSDVINERGPNDCSPENDDWNWFTDHTESVTGFGWPGTHRKIDVNVLVVHQQCLHCRVLVKRTHVISLITMIYGSNDVIERRGLWEQVLLIMETVEDEPWLVLVDFNTVLDLSKLSFAAWVQLLRSVISSLNTYWAMAFVLPKGVIRDIEARMRKFLWHGNSSSGMAKNQNSVWVTWVLAYRLKTGSVSTVNTNTGSWSWRKIVRLRNQLLGHIKYTVGTGANTLLWHDLDMNWVFYFIDFREGLRCIPC</sequence>
<reference evidence="1" key="2">
    <citation type="journal article" date="2024" name="Plant">
        <title>Genomic evolution and insights into agronomic trait innovations of Sesamum species.</title>
        <authorList>
            <person name="Miao H."/>
            <person name="Wang L."/>
            <person name="Qu L."/>
            <person name="Liu H."/>
            <person name="Sun Y."/>
            <person name="Le M."/>
            <person name="Wang Q."/>
            <person name="Wei S."/>
            <person name="Zheng Y."/>
            <person name="Lin W."/>
            <person name="Duan Y."/>
            <person name="Cao H."/>
            <person name="Xiong S."/>
            <person name="Wang X."/>
            <person name="Wei L."/>
            <person name="Li C."/>
            <person name="Ma Q."/>
            <person name="Ju M."/>
            <person name="Zhao R."/>
            <person name="Li G."/>
            <person name="Mu C."/>
            <person name="Tian Q."/>
            <person name="Mei H."/>
            <person name="Zhang T."/>
            <person name="Gao T."/>
            <person name="Zhang H."/>
        </authorList>
    </citation>
    <scope>NUCLEOTIDE SEQUENCE</scope>
    <source>
        <strain evidence="1">KEN1</strain>
    </source>
</reference>
<name>A0AAW2XND4_9LAMI</name>
<gene>
    <name evidence="1" type="ORF">Slati_0895200</name>
</gene>
<comment type="caution">
    <text evidence="1">The sequence shown here is derived from an EMBL/GenBank/DDBJ whole genome shotgun (WGS) entry which is preliminary data.</text>
</comment>
<dbReference type="AlphaFoldDB" id="A0AAW2XND4"/>